<evidence type="ECO:0000313" key="1">
    <source>
        <dbReference type="EMBL" id="SMY30184.1"/>
    </source>
</evidence>
<reference evidence="1 2" key="1">
    <citation type="submission" date="2016-10" db="EMBL/GenBank/DDBJ databases">
        <authorList>
            <person name="Varghese N."/>
        </authorList>
    </citation>
    <scope>NUCLEOTIDE SEQUENCE [LARGE SCALE GENOMIC DNA]</scope>
</reference>
<evidence type="ECO:0000313" key="2">
    <source>
        <dbReference type="Proteomes" id="UP000215453"/>
    </source>
</evidence>
<gene>
    <name evidence="1" type="ORF">ZT1A5_G11634</name>
</gene>
<name>A0A1Y6M0K9_ZYMTR</name>
<accession>A0A1Y6M0K9</accession>
<dbReference type="AlphaFoldDB" id="A0A1Y6M0K9"/>
<dbReference type="Proteomes" id="UP000215453">
    <property type="component" value="Chromosome 15"/>
</dbReference>
<dbReference type="EMBL" id="LT882690">
    <property type="protein sequence ID" value="SMY30184.1"/>
    <property type="molecule type" value="Genomic_DNA"/>
</dbReference>
<organism evidence="1 2">
    <name type="scientific">Zymoseptoria tritici ST99CH_1A5</name>
    <dbReference type="NCBI Taxonomy" id="1276529"/>
    <lineage>
        <taxon>Eukaryota</taxon>
        <taxon>Fungi</taxon>
        <taxon>Dikarya</taxon>
        <taxon>Ascomycota</taxon>
        <taxon>Pezizomycotina</taxon>
        <taxon>Dothideomycetes</taxon>
        <taxon>Dothideomycetidae</taxon>
        <taxon>Mycosphaerellales</taxon>
        <taxon>Mycosphaerellaceae</taxon>
        <taxon>Zymoseptoria</taxon>
    </lineage>
</organism>
<sequence length="157" mass="17151">MMVCDSFERRVGAFKTAMQHTRDGLDAPQALRAALGRQAALAEGSVAMMGRITGERSNILGKIIDGLKELIVGMTADATRRFFADHLPKSSKGNASCYSVRIIALDRDLRNLTVLENKTRSLIVRASRRSQRDPSQACQAAQETRICATKRSTARGA</sequence>
<protein>
    <submittedName>
        <fullName evidence="1">Uncharacterized protein</fullName>
    </submittedName>
</protein>
<proteinExistence type="predicted"/>